<dbReference type="GO" id="GO:0015940">
    <property type="term" value="P:pantothenate biosynthetic process"/>
    <property type="evidence" value="ECO:0007669"/>
    <property type="project" value="InterPro"/>
</dbReference>
<reference evidence="3" key="1">
    <citation type="journal article" date="2014" name="Front. Microbiol.">
        <title>High frequency of phylogenetically diverse reductive dehalogenase-homologous genes in deep subseafloor sedimentary metagenomes.</title>
        <authorList>
            <person name="Kawai M."/>
            <person name="Futagami T."/>
            <person name="Toyoda A."/>
            <person name="Takaki Y."/>
            <person name="Nishi S."/>
            <person name="Hori S."/>
            <person name="Arai W."/>
            <person name="Tsubouchi T."/>
            <person name="Morono Y."/>
            <person name="Uchiyama I."/>
            <person name="Ito T."/>
            <person name="Fujiyama A."/>
            <person name="Inagaki F."/>
            <person name="Takami H."/>
        </authorList>
    </citation>
    <scope>NUCLEOTIDE SEQUENCE</scope>
    <source>
        <strain evidence="3">Expedition CK06-06</strain>
    </source>
</reference>
<protein>
    <recommendedName>
        <fullName evidence="4">Pantoate--beta-alanine ligase</fullName>
    </recommendedName>
</protein>
<accession>X0TWM5</accession>
<dbReference type="EMBL" id="BARS01008557">
    <property type="protein sequence ID" value="GAF80515.1"/>
    <property type="molecule type" value="Genomic_DNA"/>
</dbReference>
<name>X0TWM5_9ZZZZ</name>
<proteinExistence type="predicted"/>
<evidence type="ECO:0000256" key="2">
    <source>
        <dbReference type="ARBA" id="ARBA00022840"/>
    </source>
</evidence>
<dbReference type="AlphaFoldDB" id="X0TWM5"/>
<dbReference type="PANTHER" id="PTHR21299:SF1">
    <property type="entry name" value="PANTOATE--BETA-ALANINE LIGASE"/>
    <property type="match status" value="1"/>
</dbReference>
<dbReference type="PANTHER" id="PTHR21299">
    <property type="entry name" value="CYTIDYLATE KINASE/PANTOATE-BETA-ALANINE LIGASE"/>
    <property type="match status" value="1"/>
</dbReference>
<dbReference type="SUPFAM" id="SSF52374">
    <property type="entry name" value="Nucleotidylyl transferase"/>
    <property type="match status" value="1"/>
</dbReference>
<dbReference type="InterPro" id="IPR003721">
    <property type="entry name" value="Pantoate_ligase"/>
</dbReference>
<organism evidence="3">
    <name type="scientific">marine sediment metagenome</name>
    <dbReference type="NCBI Taxonomy" id="412755"/>
    <lineage>
        <taxon>unclassified sequences</taxon>
        <taxon>metagenomes</taxon>
        <taxon>ecological metagenomes</taxon>
    </lineage>
</organism>
<dbReference type="NCBIfam" id="TIGR00125">
    <property type="entry name" value="cyt_tran_rel"/>
    <property type="match status" value="1"/>
</dbReference>
<evidence type="ECO:0000256" key="1">
    <source>
        <dbReference type="ARBA" id="ARBA00022741"/>
    </source>
</evidence>
<dbReference type="Pfam" id="PF02569">
    <property type="entry name" value="Pantoate_ligase"/>
    <property type="match status" value="1"/>
</dbReference>
<dbReference type="GO" id="GO:0005829">
    <property type="term" value="C:cytosol"/>
    <property type="evidence" value="ECO:0007669"/>
    <property type="project" value="TreeGrafter"/>
</dbReference>
<feature type="non-terminal residue" evidence="3">
    <location>
        <position position="163"/>
    </location>
</feature>
<dbReference type="GO" id="GO:0004592">
    <property type="term" value="F:pantoate-beta-alanine ligase activity"/>
    <property type="evidence" value="ECO:0007669"/>
    <property type="project" value="InterPro"/>
</dbReference>
<evidence type="ECO:0000313" key="3">
    <source>
        <dbReference type="EMBL" id="GAF80515.1"/>
    </source>
</evidence>
<keyword evidence="2" id="KW-0067">ATP-binding</keyword>
<comment type="caution">
    <text evidence="3">The sequence shown here is derived from an EMBL/GenBank/DDBJ whole genome shotgun (WGS) entry which is preliminary data.</text>
</comment>
<gene>
    <name evidence="3" type="ORF">S01H1_16286</name>
</gene>
<dbReference type="GO" id="GO:0005524">
    <property type="term" value="F:ATP binding"/>
    <property type="evidence" value="ECO:0007669"/>
    <property type="project" value="UniProtKB-KW"/>
</dbReference>
<dbReference type="InterPro" id="IPR004821">
    <property type="entry name" value="Cyt_trans-like"/>
</dbReference>
<keyword evidence="1" id="KW-0547">Nucleotide-binding</keyword>
<dbReference type="InterPro" id="IPR014729">
    <property type="entry name" value="Rossmann-like_a/b/a_fold"/>
</dbReference>
<evidence type="ECO:0008006" key="4">
    <source>
        <dbReference type="Google" id="ProtNLM"/>
    </source>
</evidence>
<sequence>MNQRRPKIVRAVAELRKTLDAVRAEGKSIGLVPTMGALHEGHISLVRAAKAECDYTVVSIFVNPTQFAPDEDLSEYPRTLEADLDALAACDTELVFTPAGNEVYSPTHDTSVEVGSAAEPLEGQFRSTHFRGVATVVLKLFNMVGADVAFFGQKDFQQALVIR</sequence>
<dbReference type="Gene3D" id="3.40.50.620">
    <property type="entry name" value="HUPs"/>
    <property type="match status" value="1"/>
</dbReference>